<proteinExistence type="predicted"/>
<organism evidence="1 2">
    <name type="scientific">Colletotrichum spaethianum</name>
    <dbReference type="NCBI Taxonomy" id="700344"/>
    <lineage>
        <taxon>Eukaryota</taxon>
        <taxon>Fungi</taxon>
        <taxon>Dikarya</taxon>
        <taxon>Ascomycota</taxon>
        <taxon>Pezizomycotina</taxon>
        <taxon>Sordariomycetes</taxon>
        <taxon>Hypocreomycetidae</taxon>
        <taxon>Glomerellales</taxon>
        <taxon>Glomerellaceae</taxon>
        <taxon>Colletotrichum</taxon>
        <taxon>Colletotrichum spaethianum species complex</taxon>
    </lineage>
</organism>
<reference evidence="1 2" key="1">
    <citation type="submission" date="2022-03" db="EMBL/GenBank/DDBJ databases">
        <title>Genome data of Colletotrichum spp.</title>
        <authorList>
            <person name="Utami Y.D."/>
            <person name="Hiruma K."/>
        </authorList>
    </citation>
    <scope>NUCLEOTIDE SEQUENCE [LARGE SCALE GENOMIC DNA]</scope>
    <source>
        <strain evidence="1 2">MAFF 239500</strain>
    </source>
</reference>
<name>A0AA37UQF3_9PEZI</name>
<keyword evidence="2" id="KW-1185">Reference proteome</keyword>
<dbReference type="GeneID" id="73333363"/>
<evidence type="ECO:0000313" key="2">
    <source>
        <dbReference type="Proteomes" id="UP001055115"/>
    </source>
</evidence>
<dbReference type="EMBL" id="BQXU01000066">
    <property type="protein sequence ID" value="GKT52380.1"/>
    <property type="molecule type" value="Genomic_DNA"/>
</dbReference>
<gene>
    <name evidence="1" type="ORF">ColSpa_12561</name>
</gene>
<dbReference type="Proteomes" id="UP001055115">
    <property type="component" value="Unassembled WGS sequence"/>
</dbReference>
<protein>
    <submittedName>
        <fullName evidence="1">Uncharacterized protein</fullName>
    </submittedName>
</protein>
<sequence length="190" mass="21510">MFCGRIRATHESNMRRHIKNCGQCQSEIQRQLDTERGLRSPDAVTRNTTNELLKSYQKAQQRTPFKNGIPFGANDLDQRYNSLRIKTESDLCHTTEFPHVDATREPGLPVSLQLQTRPDSDHRSLGAGHLQISPAEDALKYDTQHEMVGVSGAEFEQFHLSMTGDTPNSIPAGCTSMPFFDEAFWTQRET</sequence>
<accession>A0AA37UQF3</accession>
<dbReference type="RefSeq" id="XP_049134730.1">
    <property type="nucleotide sequence ID" value="XM_049278773.1"/>
</dbReference>
<comment type="caution">
    <text evidence="1">The sequence shown here is derived from an EMBL/GenBank/DDBJ whole genome shotgun (WGS) entry which is preliminary data.</text>
</comment>
<dbReference type="AlphaFoldDB" id="A0AA37UQF3"/>
<evidence type="ECO:0000313" key="1">
    <source>
        <dbReference type="EMBL" id="GKT52380.1"/>
    </source>
</evidence>